<keyword evidence="2" id="KW-1015">Disulfide bond</keyword>
<dbReference type="InterPro" id="IPR036383">
    <property type="entry name" value="TSP1_rpt_sf"/>
</dbReference>
<dbReference type="PANTHER" id="PTHR22906">
    <property type="entry name" value="PROPERDIN"/>
    <property type="match status" value="1"/>
</dbReference>
<dbReference type="Proteomes" id="UP001159427">
    <property type="component" value="Unassembled WGS sequence"/>
</dbReference>
<protein>
    <recommendedName>
        <fullName evidence="8">Coadhesin</fullName>
    </recommendedName>
</protein>
<evidence type="ECO:0000256" key="3">
    <source>
        <dbReference type="SAM" id="MobiDB-lite"/>
    </source>
</evidence>
<feature type="domain" description="VWFA" evidence="5">
    <location>
        <begin position="391"/>
        <end position="566"/>
    </location>
</feature>
<dbReference type="Pfam" id="PF00754">
    <property type="entry name" value="F5_F8_type_C"/>
    <property type="match status" value="1"/>
</dbReference>
<evidence type="ECO:0000259" key="4">
    <source>
        <dbReference type="PROSITE" id="PS50022"/>
    </source>
</evidence>
<accession>A0ABN8LSC1</accession>
<reference evidence="6 7" key="1">
    <citation type="submission" date="2022-05" db="EMBL/GenBank/DDBJ databases">
        <authorList>
            <consortium name="Genoscope - CEA"/>
            <person name="William W."/>
        </authorList>
    </citation>
    <scope>NUCLEOTIDE SEQUENCE [LARGE SCALE GENOMIC DNA]</scope>
</reference>
<evidence type="ECO:0008006" key="8">
    <source>
        <dbReference type="Google" id="ProtNLM"/>
    </source>
</evidence>
<evidence type="ECO:0000256" key="2">
    <source>
        <dbReference type="ARBA" id="ARBA00023157"/>
    </source>
</evidence>
<dbReference type="Pfam" id="PF13768">
    <property type="entry name" value="VWA_3"/>
    <property type="match status" value="1"/>
</dbReference>
<organism evidence="6 7">
    <name type="scientific">Porites evermanni</name>
    <dbReference type="NCBI Taxonomy" id="104178"/>
    <lineage>
        <taxon>Eukaryota</taxon>
        <taxon>Metazoa</taxon>
        <taxon>Cnidaria</taxon>
        <taxon>Anthozoa</taxon>
        <taxon>Hexacorallia</taxon>
        <taxon>Scleractinia</taxon>
        <taxon>Fungiina</taxon>
        <taxon>Poritidae</taxon>
        <taxon>Porites</taxon>
    </lineage>
</organism>
<evidence type="ECO:0000256" key="1">
    <source>
        <dbReference type="ARBA" id="ARBA00022737"/>
    </source>
</evidence>
<dbReference type="InterPro" id="IPR036465">
    <property type="entry name" value="vWFA_dom_sf"/>
</dbReference>
<dbReference type="InterPro" id="IPR000884">
    <property type="entry name" value="TSP1_rpt"/>
</dbReference>
<feature type="non-terminal residue" evidence="6">
    <location>
        <position position="1"/>
    </location>
</feature>
<dbReference type="SUPFAM" id="SSF82895">
    <property type="entry name" value="TSP-1 type 1 repeat"/>
    <property type="match status" value="3"/>
</dbReference>
<gene>
    <name evidence="6" type="ORF">PEVE_00005215</name>
</gene>
<dbReference type="EMBL" id="CALNXI010000133">
    <property type="protein sequence ID" value="CAH3019992.1"/>
    <property type="molecule type" value="Genomic_DNA"/>
</dbReference>
<sequence>SACVSLIKNNPNAKFYATTSSFGPGYPVLHSNQFWCAGVINRGQRLVVDLGLNNLTVDRVSVQGMPNTTRSVSQYLLFVSTDKITFTEVLAAEDGRKEFFGPHFNGDSVVSTNLTMPAPARWVVFNPQEPMNTTENNLCMRVDVLSCGKAPTPVDGGGLSQWSSWSQCSCNQVTTRNRSCTNPAPAFGGRPCQGHVREDQFCSNTNCLVFFFYVAAPNWSNWGSWTTCSATCGRGIRTRARLCNNPPPQPGGNVYCVGSPVETEGCKVRDCPIVANWSSWGAWSACSKTCGKGVRGRTRLCNYSAPSHGGAPCKGDTNNIEACLVHHCSATSPPTTTSPQTTTPLPETTKPPSTTASPNTTTSSAPTTGNDYNNLRYCHYDHRRINRTYIDIVFTLIASSDFSNETYAVMETTAKEFIKEYEYVNYYVIAYVDGVLKMVNFSFGANESNAAAGRARRAVGASEPLITVLEEALVAFQNNSLSEPNNRKALVVMTDITSSADKNSLEKAVRPIEESGILVISVPIGAVNRKELLVISPNPLDVISVDRNIQPLPLAQRIGERIIRKIPEIDVGFAISVSSVESTVIYDVMVQASRTINERYRDFRVRFNIIVYGTKQTTRLREFFNTLLSHNDLITSVRKLTDVSSSALQEKLREAENLFRSTGRPLAKRIFVPITDAGNSNEIITANNILRSHGIVLLSLNKNVDQLNSVTISHVDYLGTPNATTDRRVVIAEAIIYQALRVNIPELDVTFALSATSINSSGTFTHMKTTIIDFIRQYGMDRIHYSAIVFGSGIESTSFDFATQLPDQDELIRRVIGLKSNSGGPNLAQGLKEAKRVFNLQQVRPNARRILVVIMDDASVNRREELAPLVHTLVENTVFIAGVGIGPSVNPTDLNILTREERHTLQVGINKAPGELREEIMKIIEHGLRSK</sequence>
<dbReference type="SMART" id="SM00327">
    <property type="entry name" value="VWA"/>
    <property type="match status" value="2"/>
</dbReference>
<dbReference type="SUPFAM" id="SSF49785">
    <property type="entry name" value="Galactose-binding domain-like"/>
    <property type="match status" value="1"/>
</dbReference>
<keyword evidence="1" id="KW-0677">Repeat</keyword>
<dbReference type="InterPro" id="IPR052065">
    <property type="entry name" value="Compl_asym_regulator"/>
</dbReference>
<dbReference type="SMART" id="SM00209">
    <property type="entry name" value="TSP1"/>
    <property type="match status" value="3"/>
</dbReference>
<dbReference type="PROSITE" id="PS50022">
    <property type="entry name" value="FA58C_3"/>
    <property type="match status" value="1"/>
</dbReference>
<dbReference type="InterPro" id="IPR002035">
    <property type="entry name" value="VWF_A"/>
</dbReference>
<dbReference type="InterPro" id="IPR008979">
    <property type="entry name" value="Galactose-bd-like_sf"/>
</dbReference>
<proteinExistence type="predicted"/>
<dbReference type="PRINTS" id="PR01705">
    <property type="entry name" value="TSP1REPEAT"/>
</dbReference>
<feature type="domain" description="VWFA" evidence="5">
    <location>
        <begin position="748"/>
        <end position="924"/>
    </location>
</feature>
<evidence type="ECO:0000313" key="7">
    <source>
        <dbReference type="Proteomes" id="UP001159427"/>
    </source>
</evidence>
<evidence type="ECO:0000259" key="5">
    <source>
        <dbReference type="PROSITE" id="PS50234"/>
    </source>
</evidence>
<dbReference type="PROSITE" id="PS50234">
    <property type="entry name" value="VWFA"/>
    <property type="match status" value="2"/>
</dbReference>
<comment type="caution">
    <text evidence="6">The sequence shown here is derived from an EMBL/GenBank/DDBJ whole genome shotgun (WGS) entry which is preliminary data.</text>
</comment>
<dbReference type="InterPro" id="IPR000421">
    <property type="entry name" value="FA58C"/>
</dbReference>
<dbReference type="Gene3D" id="2.20.100.10">
    <property type="entry name" value="Thrombospondin type-1 (TSP1) repeat"/>
    <property type="match status" value="3"/>
</dbReference>
<dbReference type="Gene3D" id="2.60.120.260">
    <property type="entry name" value="Galactose-binding domain-like"/>
    <property type="match status" value="1"/>
</dbReference>
<feature type="domain" description="F5/8 type C" evidence="4">
    <location>
        <begin position="1"/>
        <end position="147"/>
    </location>
</feature>
<feature type="region of interest" description="Disordered" evidence="3">
    <location>
        <begin position="331"/>
        <end position="368"/>
    </location>
</feature>
<dbReference type="SUPFAM" id="SSF53300">
    <property type="entry name" value="vWA-like"/>
    <property type="match status" value="3"/>
</dbReference>
<keyword evidence="7" id="KW-1185">Reference proteome</keyword>
<dbReference type="Pfam" id="PF00090">
    <property type="entry name" value="TSP_1"/>
    <property type="match status" value="3"/>
</dbReference>
<dbReference type="Gene3D" id="3.40.50.410">
    <property type="entry name" value="von Willebrand factor, type A domain"/>
    <property type="match status" value="3"/>
</dbReference>
<name>A0ABN8LSC1_9CNID</name>
<dbReference type="Pfam" id="PF00092">
    <property type="entry name" value="VWA"/>
    <property type="match status" value="1"/>
</dbReference>
<dbReference type="PROSITE" id="PS50092">
    <property type="entry name" value="TSP1"/>
    <property type="match status" value="3"/>
</dbReference>
<evidence type="ECO:0000313" key="6">
    <source>
        <dbReference type="EMBL" id="CAH3019992.1"/>
    </source>
</evidence>